<sequence length="293" mass="31020">MVGLGVCCSICDSANKAALVCPACINNTLLYERRKMLLELSERRAELLEKLNSLIGQQAAHVELEVRRRQLAAEAETARQRVRRAEGALEQAKSAAALLRTQLACRRAATERGVGEVAARRAEQLAHHPTLLRYQALTHSHVAAMLLSEQRSKLAVLLDCLPLRVAAIRNVHPQQGGGGGLGVGGGGAAAADRGGGGGGAAAGGSPIQVTICNLKLPDAASVTSLMTQQPESTSSALGYLLLLTELLSTYLGGPLLHEGSFQAATSVVWQQHSFWNRRPSSSLARLPLFLEEG</sequence>
<accession>A0AAD3HSV1</accession>
<comment type="caution">
    <text evidence="4">The sequence shown here is derived from an EMBL/GenBank/DDBJ whole genome shotgun (WGS) entry which is preliminary data.</text>
</comment>
<dbReference type="PANTHER" id="PTHR15157:SF5">
    <property type="entry name" value="UV RADIATION RESISTANCE-ASSOCIATED GENE PROTEIN"/>
    <property type="match status" value="1"/>
</dbReference>
<organism evidence="4 5">
    <name type="scientific">Astrephomene gubernaculifera</name>
    <dbReference type="NCBI Taxonomy" id="47775"/>
    <lineage>
        <taxon>Eukaryota</taxon>
        <taxon>Viridiplantae</taxon>
        <taxon>Chlorophyta</taxon>
        <taxon>core chlorophytes</taxon>
        <taxon>Chlorophyceae</taxon>
        <taxon>CS clade</taxon>
        <taxon>Chlamydomonadales</taxon>
        <taxon>Astrephomenaceae</taxon>
        <taxon>Astrephomene</taxon>
    </lineage>
</organism>
<feature type="region of interest" description="Disordered" evidence="3">
    <location>
        <begin position="176"/>
        <end position="199"/>
    </location>
</feature>
<evidence type="ECO:0000256" key="2">
    <source>
        <dbReference type="SAM" id="Coils"/>
    </source>
</evidence>
<dbReference type="GO" id="GO:0000323">
    <property type="term" value="C:lytic vacuole"/>
    <property type="evidence" value="ECO:0007669"/>
    <property type="project" value="TreeGrafter"/>
</dbReference>
<dbReference type="GO" id="GO:0005768">
    <property type="term" value="C:endosome"/>
    <property type="evidence" value="ECO:0007669"/>
    <property type="project" value="TreeGrafter"/>
</dbReference>
<evidence type="ECO:0000313" key="5">
    <source>
        <dbReference type="Proteomes" id="UP001054857"/>
    </source>
</evidence>
<protein>
    <submittedName>
        <fullName evidence="4">Uncharacterized protein</fullName>
    </submittedName>
</protein>
<dbReference type="InterPro" id="IPR018791">
    <property type="entry name" value="UV_resistance/autophagy_Atg14"/>
</dbReference>
<dbReference type="Pfam" id="PF10186">
    <property type="entry name" value="ATG14"/>
    <property type="match status" value="1"/>
</dbReference>
<evidence type="ECO:0000256" key="3">
    <source>
        <dbReference type="SAM" id="MobiDB-lite"/>
    </source>
</evidence>
<dbReference type="Proteomes" id="UP001054857">
    <property type="component" value="Unassembled WGS sequence"/>
</dbReference>
<dbReference type="EMBL" id="BMAR01000053">
    <property type="protein sequence ID" value="GFR51666.1"/>
    <property type="molecule type" value="Genomic_DNA"/>
</dbReference>
<keyword evidence="1 2" id="KW-0175">Coiled coil</keyword>
<evidence type="ECO:0000256" key="1">
    <source>
        <dbReference type="ARBA" id="ARBA00023054"/>
    </source>
</evidence>
<proteinExistence type="predicted"/>
<gene>
    <name evidence="4" type="ORF">Agub_g14097</name>
</gene>
<dbReference type="PANTHER" id="PTHR15157">
    <property type="entry name" value="UV RADIATION RESISTANCE-ASSOCIATED GENE PROTEIN"/>
    <property type="match status" value="1"/>
</dbReference>
<dbReference type="GO" id="GO:0000149">
    <property type="term" value="F:SNARE binding"/>
    <property type="evidence" value="ECO:0007669"/>
    <property type="project" value="TreeGrafter"/>
</dbReference>
<keyword evidence="5" id="KW-1185">Reference proteome</keyword>
<name>A0AAD3HSV1_9CHLO</name>
<dbReference type="GO" id="GO:0035493">
    <property type="term" value="P:SNARE complex assembly"/>
    <property type="evidence" value="ECO:0007669"/>
    <property type="project" value="TreeGrafter"/>
</dbReference>
<evidence type="ECO:0000313" key="4">
    <source>
        <dbReference type="EMBL" id="GFR51666.1"/>
    </source>
</evidence>
<feature type="coiled-coil region" evidence="2">
    <location>
        <begin position="37"/>
        <end position="102"/>
    </location>
</feature>
<feature type="non-terminal residue" evidence="4">
    <location>
        <position position="293"/>
    </location>
</feature>
<dbReference type="GO" id="GO:0032991">
    <property type="term" value="C:protein-containing complex"/>
    <property type="evidence" value="ECO:0007669"/>
    <property type="project" value="UniProtKB-ARBA"/>
</dbReference>
<dbReference type="AlphaFoldDB" id="A0AAD3HSV1"/>
<reference evidence="4 5" key="1">
    <citation type="journal article" date="2021" name="Sci. Rep.">
        <title>Genome sequencing of the multicellular alga Astrephomene provides insights into convergent evolution of germ-soma differentiation.</title>
        <authorList>
            <person name="Yamashita S."/>
            <person name="Yamamoto K."/>
            <person name="Matsuzaki R."/>
            <person name="Suzuki S."/>
            <person name="Yamaguchi H."/>
            <person name="Hirooka S."/>
            <person name="Minakuchi Y."/>
            <person name="Miyagishima S."/>
            <person name="Kawachi M."/>
            <person name="Toyoda A."/>
            <person name="Nozaki H."/>
        </authorList>
    </citation>
    <scope>NUCLEOTIDE SEQUENCE [LARGE SCALE GENOMIC DNA]</scope>
    <source>
        <strain evidence="4 5">NIES-4017</strain>
    </source>
</reference>